<dbReference type="EMBL" id="CM042016">
    <property type="protein sequence ID" value="KAI3699133.1"/>
    <property type="molecule type" value="Genomic_DNA"/>
</dbReference>
<comment type="caution">
    <text evidence="1">The sequence shown here is derived from an EMBL/GenBank/DDBJ whole genome shotgun (WGS) entry which is preliminary data.</text>
</comment>
<reference evidence="2" key="1">
    <citation type="journal article" date="2022" name="Mol. Ecol. Resour.">
        <title>The genomes of chicory, endive, great burdock and yacon provide insights into Asteraceae palaeo-polyploidization history and plant inulin production.</title>
        <authorList>
            <person name="Fan W."/>
            <person name="Wang S."/>
            <person name="Wang H."/>
            <person name="Wang A."/>
            <person name="Jiang F."/>
            <person name="Liu H."/>
            <person name="Zhao H."/>
            <person name="Xu D."/>
            <person name="Zhang Y."/>
        </authorList>
    </citation>
    <scope>NUCLEOTIDE SEQUENCE [LARGE SCALE GENOMIC DNA]</scope>
    <source>
        <strain evidence="2">cv. Punajuju</strain>
    </source>
</reference>
<gene>
    <name evidence="1" type="ORF">L2E82_43195</name>
</gene>
<dbReference type="Proteomes" id="UP001055811">
    <property type="component" value="Linkage Group LG08"/>
</dbReference>
<evidence type="ECO:0000313" key="1">
    <source>
        <dbReference type="EMBL" id="KAI3699133.1"/>
    </source>
</evidence>
<keyword evidence="2" id="KW-1185">Reference proteome</keyword>
<sequence length="180" mass="19587">MKLYIAPCGTWLNSIKFSGVTPYGAAIAEALGEALMMFPYVIGFPNPGNWDLERHCILVAASNPYPQPTSVYTPPCFKPPHFDVMQPGPRFCDAETVAKSFSTCMVSLSVISPWQFPKLEAIYNAAKGLLPKTGRNIGIVTNPENLVLISEHFVEALVALSQQETTNKIPPIVDLTGDSS</sequence>
<reference evidence="1 2" key="2">
    <citation type="journal article" date="2022" name="Mol. Ecol. Resour.">
        <title>The genomes of chicory, endive, great burdock and yacon provide insights into Asteraceae paleo-polyploidization history and plant inulin production.</title>
        <authorList>
            <person name="Fan W."/>
            <person name="Wang S."/>
            <person name="Wang H."/>
            <person name="Wang A."/>
            <person name="Jiang F."/>
            <person name="Liu H."/>
            <person name="Zhao H."/>
            <person name="Xu D."/>
            <person name="Zhang Y."/>
        </authorList>
    </citation>
    <scope>NUCLEOTIDE SEQUENCE [LARGE SCALE GENOMIC DNA]</scope>
    <source>
        <strain evidence="2">cv. Punajuju</strain>
        <tissue evidence="1">Leaves</tissue>
    </source>
</reference>
<evidence type="ECO:0000313" key="2">
    <source>
        <dbReference type="Proteomes" id="UP001055811"/>
    </source>
</evidence>
<organism evidence="1 2">
    <name type="scientific">Cichorium intybus</name>
    <name type="common">Chicory</name>
    <dbReference type="NCBI Taxonomy" id="13427"/>
    <lineage>
        <taxon>Eukaryota</taxon>
        <taxon>Viridiplantae</taxon>
        <taxon>Streptophyta</taxon>
        <taxon>Embryophyta</taxon>
        <taxon>Tracheophyta</taxon>
        <taxon>Spermatophyta</taxon>
        <taxon>Magnoliopsida</taxon>
        <taxon>eudicotyledons</taxon>
        <taxon>Gunneridae</taxon>
        <taxon>Pentapetalae</taxon>
        <taxon>asterids</taxon>
        <taxon>campanulids</taxon>
        <taxon>Asterales</taxon>
        <taxon>Asteraceae</taxon>
        <taxon>Cichorioideae</taxon>
        <taxon>Cichorieae</taxon>
        <taxon>Cichoriinae</taxon>
        <taxon>Cichorium</taxon>
    </lineage>
</organism>
<accession>A0ACB8ZNB6</accession>
<protein>
    <submittedName>
        <fullName evidence="1">Uncharacterized protein</fullName>
    </submittedName>
</protein>
<proteinExistence type="predicted"/>
<name>A0ACB8ZNB6_CICIN</name>